<dbReference type="Proteomes" id="UP000319619">
    <property type="component" value="Unassembled WGS sequence"/>
</dbReference>
<dbReference type="PANTHER" id="PTHR45846:SF1">
    <property type="entry name" value="TRNA-DIHYDROURIDINE(47) SYNTHASE [NAD(P)(+)]-LIKE"/>
    <property type="match status" value="1"/>
</dbReference>
<dbReference type="PROSITE" id="PS01136">
    <property type="entry name" value="UPF0034"/>
    <property type="match status" value="1"/>
</dbReference>
<feature type="domain" description="DUS-like FMN-binding" evidence="15">
    <location>
        <begin position="6"/>
        <end position="309"/>
    </location>
</feature>
<comment type="catalytic activity">
    <reaction evidence="11">
        <text>a 5,6-dihydrouridine in tRNA + NAD(+) = a uridine in tRNA + NADH + H(+)</text>
        <dbReference type="Rhea" id="RHEA:54452"/>
        <dbReference type="Rhea" id="RHEA-COMP:13339"/>
        <dbReference type="Rhea" id="RHEA-COMP:13887"/>
        <dbReference type="ChEBI" id="CHEBI:15378"/>
        <dbReference type="ChEBI" id="CHEBI:57540"/>
        <dbReference type="ChEBI" id="CHEBI:57945"/>
        <dbReference type="ChEBI" id="CHEBI:65315"/>
        <dbReference type="ChEBI" id="CHEBI:74443"/>
    </reaction>
</comment>
<comment type="similarity">
    <text evidence="12">Belongs to the dus family.</text>
</comment>
<feature type="active site" description="Proton donor" evidence="13">
    <location>
        <position position="93"/>
    </location>
</feature>
<dbReference type="GO" id="GO:0017150">
    <property type="term" value="F:tRNA dihydrouridine synthase activity"/>
    <property type="evidence" value="ECO:0007669"/>
    <property type="project" value="InterPro"/>
</dbReference>
<keyword evidence="9 12" id="KW-0560">Oxidoreductase</keyword>
<evidence type="ECO:0000259" key="15">
    <source>
        <dbReference type="Pfam" id="PF01207"/>
    </source>
</evidence>
<dbReference type="InterPro" id="IPR018517">
    <property type="entry name" value="tRNA_hU_synthase_CS"/>
</dbReference>
<dbReference type="Gene3D" id="3.20.20.70">
    <property type="entry name" value="Aldolase class I"/>
    <property type="match status" value="1"/>
</dbReference>
<evidence type="ECO:0000256" key="13">
    <source>
        <dbReference type="PIRSR" id="PIRSR006621-1"/>
    </source>
</evidence>
<evidence type="ECO:0000313" key="16">
    <source>
        <dbReference type="EMBL" id="TKJ41240.1"/>
    </source>
</evidence>
<evidence type="ECO:0000256" key="1">
    <source>
        <dbReference type="ARBA" id="ARBA00001917"/>
    </source>
</evidence>
<dbReference type="EMBL" id="NJBN01000003">
    <property type="protein sequence ID" value="TKJ41240.1"/>
    <property type="molecule type" value="Genomic_DNA"/>
</dbReference>
<dbReference type="InterPro" id="IPR001269">
    <property type="entry name" value="DUS_fam"/>
</dbReference>
<dbReference type="Gene3D" id="1.10.1200.80">
    <property type="entry name" value="Putative flavin oxidoreducatase, domain 2"/>
    <property type="match status" value="1"/>
</dbReference>
<evidence type="ECO:0000313" key="17">
    <source>
        <dbReference type="Proteomes" id="UP000319619"/>
    </source>
</evidence>
<proteinExistence type="inferred from homology"/>
<dbReference type="PIRSF" id="PIRSF006621">
    <property type="entry name" value="Dus"/>
    <property type="match status" value="1"/>
</dbReference>
<dbReference type="InterPro" id="IPR004652">
    <property type="entry name" value="DusB-like"/>
</dbReference>
<dbReference type="PANTHER" id="PTHR45846">
    <property type="entry name" value="TRNA-DIHYDROURIDINE(47) SYNTHASE [NAD(P)(+)]-LIKE"/>
    <property type="match status" value="1"/>
</dbReference>
<reference evidence="16 17" key="1">
    <citation type="submission" date="2017-06" db="EMBL/GenBank/DDBJ databases">
        <title>Novel microbial phyla capable of carbon fixation and sulfur reduction in deep-sea sediments.</title>
        <authorList>
            <person name="Huang J."/>
            <person name="Baker B."/>
            <person name="Wang Y."/>
        </authorList>
    </citation>
    <scope>NUCLEOTIDE SEQUENCE [LARGE SCALE GENOMIC DNA]</scope>
    <source>
        <strain evidence="16">B3_LCP</strain>
    </source>
</reference>
<comment type="catalytic activity">
    <reaction evidence="10">
        <text>a 5,6-dihydrouridine in tRNA + NADP(+) = a uridine in tRNA + NADPH + H(+)</text>
        <dbReference type="Rhea" id="RHEA:23624"/>
        <dbReference type="Rhea" id="RHEA-COMP:13339"/>
        <dbReference type="Rhea" id="RHEA-COMP:13887"/>
        <dbReference type="ChEBI" id="CHEBI:15378"/>
        <dbReference type="ChEBI" id="CHEBI:57783"/>
        <dbReference type="ChEBI" id="CHEBI:58349"/>
        <dbReference type="ChEBI" id="CHEBI:65315"/>
        <dbReference type="ChEBI" id="CHEBI:74443"/>
    </reaction>
</comment>
<name>A0A532V1Z5_UNCL8</name>
<comment type="function">
    <text evidence="2 12">Catalyzes the synthesis of 5,6-dihydrouridine (D), a modified base found in the D-loop of most tRNAs, via the reduction of the C5-C6 double bond in target uridines.</text>
</comment>
<evidence type="ECO:0000256" key="2">
    <source>
        <dbReference type="ARBA" id="ARBA00002790"/>
    </source>
</evidence>
<keyword evidence="8" id="KW-0694">RNA-binding</keyword>
<dbReference type="GO" id="GO:0000049">
    <property type="term" value="F:tRNA binding"/>
    <property type="evidence" value="ECO:0007669"/>
    <property type="project" value="UniProtKB-KW"/>
</dbReference>
<comment type="cofactor">
    <cofactor evidence="1 12 14">
        <name>FMN</name>
        <dbReference type="ChEBI" id="CHEBI:58210"/>
    </cofactor>
</comment>
<dbReference type="SUPFAM" id="SSF51395">
    <property type="entry name" value="FMN-linked oxidoreductases"/>
    <property type="match status" value="1"/>
</dbReference>
<evidence type="ECO:0000256" key="6">
    <source>
        <dbReference type="ARBA" id="ARBA00022694"/>
    </source>
</evidence>
<dbReference type="InterPro" id="IPR013785">
    <property type="entry name" value="Aldolase_TIM"/>
</dbReference>
<feature type="binding site" evidence="14">
    <location>
        <position position="63"/>
    </location>
    <ligand>
        <name>FMN</name>
        <dbReference type="ChEBI" id="CHEBI:58210"/>
    </ligand>
</feature>
<keyword evidence="6 12" id="KW-0819">tRNA processing</keyword>
<dbReference type="GO" id="GO:0050660">
    <property type="term" value="F:flavin adenine dinucleotide binding"/>
    <property type="evidence" value="ECO:0007669"/>
    <property type="project" value="InterPro"/>
</dbReference>
<evidence type="ECO:0000256" key="14">
    <source>
        <dbReference type="PIRSR" id="PIRSR006621-2"/>
    </source>
</evidence>
<feature type="binding site" evidence="14">
    <location>
        <begin position="217"/>
        <end position="218"/>
    </location>
    <ligand>
        <name>FMN</name>
        <dbReference type="ChEBI" id="CHEBI:58210"/>
    </ligand>
</feature>
<sequence>MEFPVMLAPLAGITDRSFRSICRRLGAGMVFTEMVSSEAIEHNSAKSWNLATFSKSEHPVGIQIFSHDPETLARSASSVEELKPDAIDLNFGCPVRKVVKRGAGAGFLEDLEGLSTAVRWVVQSVKTPVTVKIRSGPSVDRIVAVEAAKRAETEGAVAVTVHPRTTKQAFKGKADWKIIAQVKEAVSIPVIGNGDVIAPQDVLQMRDQTGCDAVMIGRGSLGNPWIFSACRAVLKGEPWQTPDTAERWDVIREHYSLMIVDKGDFIGVREMRKHLGWYSRGLSGAAELRAKVFRLEDPEEVLNICQKFFLNPKSELSCE</sequence>
<keyword evidence="5 12" id="KW-0288">FMN</keyword>
<keyword evidence="3" id="KW-0820">tRNA-binding</keyword>
<evidence type="ECO:0000256" key="8">
    <source>
        <dbReference type="ARBA" id="ARBA00022884"/>
    </source>
</evidence>
<gene>
    <name evidence="16" type="ORF">CEE37_06125</name>
</gene>
<feature type="binding site" evidence="14">
    <location>
        <position position="162"/>
    </location>
    <ligand>
        <name>FMN</name>
        <dbReference type="ChEBI" id="CHEBI:58210"/>
    </ligand>
</feature>
<evidence type="ECO:0000256" key="3">
    <source>
        <dbReference type="ARBA" id="ARBA00022555"/>
    </source>
</evidence>
<evidence type="ECO:0000256" key="11">
    <source>
        <dbReference type="ARBA" id="ARBA00048802"/>
    </source>
</evidence>
<feature type="binding site" evidence="14">
    <location>
        <position position="132"/>
    </location>
    <ligand>
        <name>FMN</name>
        <dbReference type="ChEBI" id="CHEBI:58210"/>
    </ligand>
</feature>
<keyword evidence="4 12" id="KW-0285">Flavoprotein</keyword>
<evidence type="ECO:0000256" key="12">
    <source>
        <dbReference type="PIRNR" id="PIRNR006621"/>
    </source>
</evidence>
<dbReference type="Pfam" id="PF01207">
    <property type="entry name" value="Dus"/>
    <property type="match status" value="1"/>
</dbReference>
<organism evidence="16 17">
    <name type="scientific">candidate division LCP-89 bacterium B3_LCP</name>
    <dbReference type="NCBI Taxonomy" id="2012998"/>
    <lineage>
        <taxon>Bacteria</taxon>
        <taxon>Pseudomonadati</taxon>
        <taxon>Bacteria division LCP-89</taxon>
    </lineage>
</organism>
<dbReference type="InterPro" id="IPR035587">
    <property type="entry name" value="DUS-like_FMN-bd"/>
</dbReference>
<keyword evidence="14" id="KW-0547">Nucleotide-binding</keyword>
<protein>
    <recommendedName>
        <fullName evidence="12">tRNA-dihydrouridine synthase</fullName>
        <ecNumber evidence="12">1.3.1.-</ecNumber>
    </recommendedName>
</protein>
<evidence type="ECO:0000256" key="9">
    <source>
        <dbReference type="ARBA" id="ARBA00023002"/>
    </source>
</evidence>
<dbReference type="InterPro" id="IPR024036">
    <property type="entry name" value="tRNA-dHydroUridine_Synthase_C"/>
</dbReference>
<accession>A0A532V1Z5</accession>
<dbReference type="AlphaFoldDB" id="A0A532V1Z5"/>
<dbReference type="NCBIfam" id="TIGR00737">
    <property type="entry name" value="nifR3_yhdG"/>
    <property type="match status" value="1"/>
</dbReference>
<evidence type="ECO:0000256" key="4">
    <source>
        <dbReference type="ARBA" id="ARBA00022630"/>
    </source>
</evidence>
<evidence type="ECO:0000256" key="5">
    <source>
        <dbReference type="ARBA" id="ARBA00022643"/>
    </source>
</evidence>
<evidence type="ECO:0000256" key="7">
    <source>
        <dbReference type="ARBA" id="ARBA00022857"/>
    </source>
</evidence>
<dbReference type="CDD" id="cd02801">
    <property type="entry name" value="DUS_like_FMN"/>
    <property type="match status" value="1"/>
</dbReference>
<comment type="caution">
    <text evidence="16">The sequence shown here is derived from an EMBL/GenBank/DDBJ whole genome shotgun (WGS) entry which is preliminary data.</text>
</comment>
<keyword evidence="7" id="KW-0521">NADP</keyword>
<dbReference type="EC" id="1.3.1.-" evidence="12"/>
<evidence type="ECO:0000256" key="10">
    <source>
        <dbReference type="ARBA" id="ARBA00048205"/>
    </source>
</evidence>